<gene>
    <name evidence="1" type="ORF">ACFODX_07865</name>
</gene>
<proteinExistence type="predicted"/>
<dbReference type="RefSeq" id="WP_378117776.1">
    <property type="nucleotide sequence ID" value="NZ_JBHRTF010000003.1"/>
</dbReference>
<comment type="caution">
    <text evidence="1">The sequence shown here is derived from an EMBL/GenBank/DDBJ whole genome shotgun (WGS) entry which is preliminary data.</text>
</comment>
<keyword evidence="2" id="KW-1185">Reference proteome</keyword>
<dbReference type="Proteomes" id="UP001595555">
    <property type="component" value="Unassembled WGS sequence"/>
</dbReference>
<name>A0ABV7FFE9_9GAMM</name>
<organism evidence="1 2">
    <name type="scientific">Cellvibrio fontiphilus</name>
    <dbReference type="NCBI Taxonomy" id="1815559"/>
    <lineage>
        <taxon>Bacteria</taxon>
        <taxon>Pseudomonadati</taxon>
        <taxon>Pseudomonadota</taxon>
        <taxon>Gammaproteobacteria</taxon>
        <taxon>Cellvibrionales</taxon>
        <taxon>Cellvibrionaceae</taxon>
        <taxon>Cellvibrio</taxon>
    </lineage>
</organism>
<evidence type="ECO:0008006" key="3">
    <source>
        <dbReference type="Google" id="ProtNLM"/>
    </source>
</evidence>
<dbReference type="EMBL" id="JBHRTF010000003">
    <property type="protein sequence ID" value="MFC3115468.1"/>
    <property type="molecule type" value="Genomic_DNA"/>
</dbReference>
<evidence type="ECO:0000313" key="2">
    <source>
        <dbReference type="Proteomes" id="UP001595555"/>
    </source>
</evidence>
<sequence>MNFWFIGLLIVAVALILGPIAMLRPNPAQKRKEQLRKHASEQGIRFTMRRLPALKTNMEAPPVVPVYFLPPPVNAQFQDDWILMRTEYEHEGNFYREWDWQGGVRPSEAICKTLKASLPDLPLSVPAIAQGKSGSCIFWREIEGEVELAKLISLLRALDAQLNRVA</sequence>
<reference evidence="2" key="1">
    <citation type="journal article" date="2019" name="Int. J. Syst. Evol. Microbiol.">
        <title>The Global Catalogue of Microorganisms (GCM) 10K type strain sequencing project: providing services to taxonomists for standard genome sequencing and annotation.</title>
        <authorList>
            <consortium name="The Broad Institute Genomics Platform"/>
            <consortium name="The Broad Institute Genome Sequencing Center for Infectious Disease"/>
            <person name="Wu L."/>
            <person name="Ma J."/>
        </authorList>
    </citation>
    <scope>NUCLEOTIDE SEQUENCE [LARGE SCALE GENOMIC DNA]</scope>
    <source>
        <strain evidence="2">KCTC 52237</strain>
    </source>
</reference>
<evidence type="ECO:0000313" key="1">
    <source>
        <dbReference type="EMBL" id="MFC3115468.1"/>
    </source>
</evidence>
<protein>
    <recommendedName>
        <fullName evidence="3">Preprotein translocase subunit YajC</fullName>
    </recommendedName>
</protein>
<accession>A0ABV7FFE9</accession>